<sequence>MVFHVRLAPPRLSSRLKALSAGALTTAFLALAPLSAHAGDPFRPNDPHEIGDKTEAVFNALFYEGNYTEAQSLVGQAIAAEPDEPMNYAVAAALGYLNKDLDKLAEQARLTQQTATALKETDPLRGHLYTAVGIFMEGAHVLQTQGIARGTPSTLRLLQRVFSELAAAERIDANDPELSLLKGFMDLLLAVNLPFANPDQAIARLQNGSPAYLAHRGVAIGMRDLGRYDEALAEVDKALTAAPNNPDLIYLKAQILFLQQKYDASLPLYQSALTYADQLPTSTVQQITLEACQAEGIAGEVCVERSRNLEP</sequence>
<dbReference type="PROSITE" id="PS50005">
    <property type="entry name" value="TPR"/>
    <property type="match status" value="1"/>
</dbReference>
<feature type="repeat" description="TPR" evidence="1">
    <location>
        <begin position="212"/>
        <end position="245"/>
    </location>
</feature>
<evidence type="ECO:0008006" key="5">
    <source>
        <dbReference type="Google" id="ProtNLM"/>
    </source>
</evidence>
<dbReference type="RefSeq" id="WP_242021220.1">
    <property type="nucleotide sequence ID" value="NZ_JAMPKX010000009.1"/>
</dbReference>
<organism evidence="3 4">
    <name type="scientific">Leptolyngbya subtilissima DQ-A4</name>
    <dbReference type="NCBI Taxonomy" id="2933933"/>
    <lineage>
        <taxon>Bacteria</taxon>
        <taxon>Bacillati</taxon>
        <taxon>Cyanobacteriota</taxon>
        <taxon>Cyanophyceae</taxon>
        <taxon>Leptolyngbyales</taxon>
        <taxon>Leptolyngbyaceae</taxon>
        <taxon>Leptolyngbya group</taxon>
        <taxon>Leptolyngbya</taxon>
    </lineage>
</organism>
<accession>A0ABV0K8Y1</accession>
<dbReference type="EMBL" id="JAMPKX010000009">
    <property type="protein sequence ID" value="MEP0948995.1"/>
    <property type="molecule type" value="Genomic_DNA"/>
</dbReference>
<keyword evidence="2" id="KW-0732">Signal</keyword>
<proteinExistence type="predicted"/>
<feature type="signal peptide" evidence="2">
    <location>
        <begin position="1"/>
        <end position="38"/>
    </location>
</feature>
<dbReference type="InterPro" id="IPR048173">
    <property type="entry name" value="Sll0314-like"/>
</dbReference>
<evidence type="ECO:0000313" key="3">
    <source>
        <dbReference type="EMBL" id="MEP0948995.1"/>
    </source>
</evidence>
<evidence type="ECO:0000256" key="2">
    <source>
        <dbReference type="SAM" id="SignalP"/>
    </source>
</evidence>
<keyword evidence="1" id="KW-0802">TPR repeat</keyword>
<dbReference type="InterPro" id="IPR019734">
    <property type="entry name" value="TPR_rpt"/>
</dbReference>
<evidence type="ECO:0000313" key="4">
    <source>
        <dbReference type="Proteomes" id="UP001482513"/>
    </source>
</evidence>
<dbReference type="SMART" id="SM00028">
    <property type="entry name" value="TPR"/>
    <property type="match status" value="2"/>
</dbReference>
<dbReference type="SUPFAM" id="SSF48452">
    <property type="entry name" value="TPR-like"/>
    <property type="match status" value="1"/>
</dbReference>
<dbReference type="Gene3D" id="1.25.40.10">
    <property type="entry name" value="Tetratricopeptide repeat domain"/>
    <property type="match status" value="1"/>
</dbReference>
<reference evidence="3 4" key="1">
    <citation type="submission" date="2022-04" db="EMBL/GenBank/DDBJ databases">
        <title>Positive selection, recombination, and allopatry shape intraspecific diversity of widespread and dominant cyanobacteria.</title>
        <authorList>
            <person name="Wei J."/>
            <person name="Shu W."/>
            <person name="Hu C."/>
        </authorList>
    </citation>
    <scope>NUCLEOTIDE SEQUENCE [LARGE SCALE GENOMIC DNA]</scope>
    <source>
        <strain evidence="3 4">DQ-A4</strain>
    </source>
</reference>
<dbReference type="Pfam" id="PF13432">
    <property type="entry name" value="TPR_16"/>
    <property type="match status" value="1"/>
</dbReference>
<dbReference type="InterPro" id="IPR011990">
    <property type="entry name" value="TPR-like_helical_dom_sf"/>
</dbReference>
<feature type="chain" id="PRO_5045294965" description="Tetratricopeptide repeat protein" evidence="2">
    <location>
        <begin position="39"/>
        <end position="311"/>
    </location>
</feature>
<dbReference type="Proteomes" id="UP001482513">
    <property type="component" value="Unassembled WGS sequence"/>
</dbReference>
<evidence type="ECO:0000256" key="1">
    <source>
        <dbReference type="PROSITE-ProRule" id="PRU00339"/>
    </source>
</evidence>
<dbReference type="NCBIfam" id="NF041522">
    <property type="entry name" value="TPR_sll0314"/>
    <property type="match status" value="1"/>
</dbReference>
<protein>
    <recommendedName>
        <fullName evidence="5">Tetratricopeptide repeat protein</fullName>
    </recommendedName>
</protein>
<name>A0ABV0K8Y1_9CYAN</name>
<comment type="caution">
    <text evidence="3">The sequence shown here is derived from an EMBL/GenBank/DDBJ whole genome shotgun (WGS) entry which is preliminary data.</text>
</comment>
<keyword evidence="4" id="KW-1185">Reference proteome</keyword>
<gene>
    <name evidence="3" type="ORF">NC992_19090</name>
</gene>